<sequence length="967" mass="109802">MTWDQRDDTHLFSDKRWQQIVGFISIDCGASRDYVDEKTGFFYQTDKDFVETGQNFEASLNIVNVNTPDFGRKIHTLRSFPEADRNCYTLKPKQGKHQSYLIRRAFFAYGNYDGKNQTPYFNVYLGINYWDTVDMDMYYVIPILLSPTLSCDAASMEIGPQWIVSSKLNTWLWFVLVPIFITHASSRLDKPVGREITNDNHPDFISIDCGSPRDYLDQATGIWYQTDEGFVETGTNHRISSSVFFDNPYFGEQLNTLRSFPKGDRNCYTLKPKQGKNNSYLIRAFFAYGNYDSKNETPSFDLYIGVNYWHTINEDQHHYIFAEVIHTPSSDTIQLCLVKTGPTIPYISTLELRPLNNSIYQTTSQALLHQHLRIDVGFHGWPLHSRYKDDVYDRMWRYDQYNDTNGWHPLDESIDVDPSTSAYKLPTQVLRTASQSLNVSYPLKFDYSSLFDDLDTNYEYRVYFHFAEIEALPPGQNRIINITLNSKPVLSHPSVLQYMKPVTISPQDAVRGRISFSISATPESAAPPILNAFEAYKLIPGLYSPTDARDAGAIMDIKSAYHITWLNWQGDPCLPKQFAWEGLTCNSDTNPRITALDLSYNYLEGPVPEFLAELPKLKLLNLTGNKLSGPIPKALKKKADTTLQLSCSNTFDYVDSNTQEVTYGEILSITNNLERVVGKGGYGTVYYGCIGERQVAVKMLSPSTQGFQQFQTEAKILNRVHHKCLTPLIGYCNEASALIYKYMPNGNLADHLSDKNQFSLVWNQRLQIALDSAIGLEYLHKCCKPPIVHRDVKTSNILLDENFNAKISDFGLSRIFSNECDTHVLTKVAGTPGYFDPEYYKTNKLTEKSDVYSFGIVLLEIITGHPAILKNHENTHIVQWVNSMLDDEGEIDTIMDPRLQGTYDIGTASKVVDVAMACVAPSSIKRPTMNEVMIELKQCFPMENLDCSSSIESSVAPSISGKSSLER</sequence>
<evidence type="ECO:0000256" key="10">
    <source>
        <dbReference type="ARBA" id="ARBA00022741"/>
    </source>
</evidence>
<dbReference type="Pfam" id="PF00560">
    <property type="entry name" value="LRR_1"/>
    <property type="match status" value="1"/>
</dbReference>
<dbReference type="Gene3D" id="2.60.120.430">
    <property type="entry name" value="Galactose-binding lectin"/>
    <property type="match status" value="1"/>
</dbReference>
<keyword evidence="11" id="KW-0418">Kinase</keyword>
<keyword evidence="14" id="KW-0472">Membrane</keyword>
<evidence type="ECO:0000256" key="5">
    <source>
        <dbReference type="ARBA" id="ARBA00022614"/>
    </source>
</evidence>
<dbReference type="InterPro" id="IPR001611">
    <property type="entry name" value="Leu-rich_rpt"/>
</dbReference>
<dbReference type="OrthoDB" id="2017114at2759"/>
<evidence type="ECO:0000256" key="18">
    <source>
        <dbReference type="PROSITE-ProRule" id="PRU10141"/>
    </source>
</evidence>
<evidence type="ECO:0000256" key="8">
    <source>
        <dbReference type="ARBA" id="ARBA00022729"/>
    </source>
</evidence>
<dbReference type="InterPro" id="IPR008271">
    <property type="entry name" value="Ser/Thr_kinase_AS"/>
</dbReference>
<dbReference type="AlphaFoldDB" id="A0A8B8K0K8"/>
<dbReference type="CDD" id="cd14066">
    <property type="entry name" value="STKc_IRAK"/>
    <property type="match status" value="1"/>
</dbReference>
<dbReference type="SMART" id="SM00220">
    <property type="entry name" value="S_TKc"/>
    <property type="match status" value="1"/>
</dbReference>
<evidence type="ECO:0000256" key="14">
    <source>
        <dbReference type="ARBA" id="ARBA00023136"/>
    </source>
</evidence>
<dbReference type="InterPro" id="IPR032675">
    <property type="entry name" value="LRR_dom_sf"/>
</dbReference>
<comment type="subcellular location">
    <subcellularLocation>
        <location evidence="1">Membrane</location>
        <topology evidence="1">Single-pass membrane protein</topology>
    </subcellularLocation>
</comment>
<evidence type="ECO:0000256" key="2">
    <source>
        <dbReference type="ARBA" id="ARBA00012513"/>
    </source>
</evidence>
<dbReference type="GO" id="GO:0016020">
    <property type="term" value="C:membrane"/>
    <property type="evidence" value="ECO:0007669"/>
    <property type="project" value="UniProtKB-SubCell"/>
</dbReference>
<dbReference type="InterPro" id="IPR000719">
    <property type="entry name" value="Prot_kinase_dom"/>
</dbReference>
<keyword evidence="5" id="KW-0433">Leucine-rich repeat</keyword>
<dbReference type="GO" id="GO:0005524">
    <property type="term" value="F:ATP binding"/>
    <property type="evidence" value="ECO:0007669"/>
    <property type="project" value="UniProtKB-UniRule"/>
</dbReference>
<dbReference type="Pfam" id="PF12819">
    <property type="entry name" value="Malectin_like"/>
    <property type="match status" value="2"/>
</dbReference>
<feature type="binding site" evidence="18">
    <location>
        <position position="698"/>
    </location>
    <ligand>
        <name>ATP</name>
        <dbReference type="ChEBI" id="CHEBI:30616"/>
    </ligand>
</feature>
<organism evidence="20 21">
    <name type="scientific">Abrus precatorius</name>
    <name type="common">Indian licorice</name>
    <name type="synonym">Glycine abrus</name>
    <dbReference type="NCBI Taxonomy" id="3816"/>
    <lineage>
        <taxon>Eukaryota</taxon>
        <taxon>Viridiplantae</taxon>
        <taxon>Streptophyta</taxon>
        <taxon>Embryophyta</taxon>
        <taxon>Tracheophyta</taxon>
        <taxon>Spermatophyta</taxon>
        <taxon>Magnoliopsida</taxon>
        <taxon>eudicotyledons</taxon>
        <taxon>Gunneridae</taxon>
        <taxon>Pentapetalae</taxon>
        <taxon>rosids</taxon>
        <taxon>fabids</taxon>
        <taxon>Fabales</taxon>
        <taxon>Fabaceae</taxon>
        <taxon>Papilionoideae</taxon>
        <taxon>50 kb inversion clade</taxon>
        <taxon>NPAAA clade</taxon>
        <taxon>indigoferoid/millettioid clade</taxon>
        <taxon>Abreae</taxon>
        <taxon>Abrus</taxon>
    </lineage>
</organism>
<dbReference type="InterPro" id="IPR017441">
    <property type="entry name" value="Protein_kinase_ATP_BS"/>
</dbReference>
<evidence type="ECO:0000256" key="7">
    <source>
        <dbReference type="ARBA" id="ARBA00022692"/>
    </source>
</evidence>
<evidence type="ECO:0000256" key="6">
    <source>
        <dbReference type="ARBA" id="ARBA00022679"/>
    </source>
</evidence>
<evidence type="ECO:0000256" key="1">
    <source>
        <dbReference type="ARBA" id="ARBA00004167"/>
    </source>
</evidence>
<gene>
    <name evidence="21" type="primary">LOC113851009</name>
</gene>
<evidence type="ECO:0000256" key="12">
    <source>
        <dbReference type="ARBA" id="ARBA00022840"/>
    </source>
</evidence>
<dbReference type="GeneID" id="113851009"/>
<comment type="catalytic activity">
    <reaction evidence="17">
        <text>L-seryl-[protein] + ATP = O-phospho-L-seryl-[protein] + ADP + H(+)</text>
        <dbReference type="Rhea" id="RHEA:17989"/>
        <dbReference type="Rhea" id="RHEA-COMP:9863"/>
        <dbReference type="Rhea" id="RHEA-COMP:11604"/>
        <dbReference type="ChEBI" id="CHEBI:15378"/>
        <dbReference type="ChEBI" id="CHEBI:29999"/>
        <dbReference type="ChEBI" id="CHEBI:30616"/>
        <dbReference type="ChEBI" id="CHEBI:83421"/>
        <dbReference type="ChEBI" id="CHEBI:456216"/>
        <dbReference type="EC" id="2.7.11.1"/>
    </reaction>
</comment>
<keyword evidence="20" id="KW-1185">Reference proteome</keyword>
<evidence type="ECO:0000259" key="19">
    <source>
        <dbReference type="PROSITE" id="PS50011"/>
    </source>
</evidence>
<protein>
    <recommendedName>
        <fullName evidence="2">non-specific serine/threonine protein kinase</fullName>
        <ecNumber evidence="2">2.7.11.1</ecNumber>
    </recommendedName>
</protein>
<keyword evidence="15" id="KW-0675">Receptor</keyword>
<feature type="domain" description="Protein kinase" evidence="19">
    <location>
        <begin position="671"/>
        <end position="940"/>
    </location>
</feature>
<dbReference type="GO" id="GO:0004674">
    <property type="term" value="F:protein serine/threonine kinase activity"/>
    <property type="evidence" value="ECO:0007669"/>
    <property type="project" value="UniProtKB-KW"/>
</dbReference>
<name>A0A8B8K0K8_ABRPR</name>
<evidence type="ECO:0000256" key="9">
    <source>
        <dbReference type="ARBA" id="ARBA00022737"/>
    </source>
</evidence>
<dbReference type="Gene3D" id="3.80.10.10">
    <property type="entry name" value="Ribonuclease Inhibitor"/>
    <property type="match status" value="1"/>
</dbReference>
<dbReference type="InterPro" id="IPR011009">
    <property type="entry name" value="Kinase-like_dom_sf"/>
</dbReference>
<dbReference type="EC" id="2.7.11.1" evidence="2"/>
<evidence type="ECO:0000256" key="17">
    <source>
        <dbReference type="ARBA" id="ARBA00048679"/>
    </source>
</evidence>
<comment type="catalytic activity">
    <reaction evidence="16">
        <text>L-threonyl-[protein] + ATP = O-phospho-L-threonyl-[protein] + ADP + H(+)</text>
        <dbReference type="Rhea" id="RHEA:46608"/>
        <dbReference type="Rhea" id="RHEA-COMP:11060"/>
        <dbReference type="Rhea" id="RHEA-COMP:11605"/>
        <dbReference type="ChEBI" id="CHEBI:15378"/>
        <dbReference type="ChEBI" id="CHEBI:30013"/>
        <dbReference type="ChEBI" id="CHEBI:30616"/>
        <dbReference type="ChEBI" id="CHEBI:61977"/>
        <dbReference type="ChEBI" id="CHEBI:456216"/>
        <dbReference type="EC" id="2.7.11.1"/>
    </reaction>
</comment>
<dbReference type="Gene3D" id="1.10.510.10">
    <property type="entry name" value="Transferase(Phosphotransferase) domain 1"/>
    <property type="match status" value="1"/>
</dbReference>
<evidence type="ECO:0000256" key="11">
    <source>
        <dbReference type="ARBA" id="ARBA00022777"/>
    </source>
</evidence>
<dbReference type="PROSITE" id="PS00108">
    <property type="entry name" value="PROTEIN_KINASE_ST"/>
    <property type="match status" value="1"/>
</dbReference>
<evidence type="ECO:0000256" key="3">
    <source>
        <dbReference type="ARBA" id="ARBA00022527"/>
    </source>
</evidence>
<reference evidence="20" key="1">
    <citation type="journal article" date="2019" name="Toxins">
        <title>Detection of Abrin-Like and Prepropulchellin-Like Toxin Genes and Transcripts Using Whole Genome Sequencing and Full-Length Transcript Sequencing of Abrus precatorius.</title>
        <authorList>
            <person name="Hovde B.T."/>
            <person name="Daligault H.E."/>
            <person name="Hanschen E.R."/>
            <person name="Kunde Y.A."/>
            <person name="Johnson M.B."/>
            <person name="Starkenburg S.R."/>
            <person name="Johnson S.L."/>
        </authorList>
    </citation>
    <scope>NUCLEOTIDE SEQUENCE [LARGE SCALE GENOMIC DNA]</scope>
</reference>
<evidence type="ECO:0000256" key="16">
    <source>
        <dbReference type="ARBA" id="ARBA00047899"/>
    </source>
</evidence>
<accession>A0A8B8K0K8</accession>
<evidence type="ECO:0000256" key="13">
    <source>
        <dbReference type="ARBA" id="ARBA00022989"/>
    </source>
</evidence>
<dbReference type="PROSITE" id="PS50011">
    <property type="entry name" value="PROTEIN_KINASE_DOM"/>
    <property type="match status" value="1"/>
</dbReference>
<keyword evidence="4" id="KW-0597">Phosphoprotein</keyword>
<dbReference type="Pfam" id="PF07714">
    <property type="entry name" value="PK_Tyr_Ser-Thr"/>
    <property type="match status" value="1"/>
</dbReference>
<keyword evidence="10 18" id="KW-0547">Nucleotide-binding</keyword>
<dbReference type="PANTHER" id="PTHR45631:SF212">
    <property type="entry name" value="PROTEIN KINASE DOMAIN-CONTAINING PROTEIN"/>
    <property type="match status" value="1"/>
</dbReference>
<dbReference type="KEGG" id="aprc:113851009"/>
<keyword evidence="13" id="KW-1133">Transmembrane helix</keyword>
<keyword evidence="3" id="KW-0723">Serine/threonine-protein kinase</keyword>
<dbReference type="PROSITE" id="PS00107">
    <property type="entry name" value="PROTEIN_KINASE_ATP"/>
    <property type="match status" value="1"/>
</dbReference>
<dbReference type="SUPFAM" id="SSF56112">
    <property type="entry name" value="Protein kinase-like (PK-like)"/>
    <property type="match status" value="1"/>
</dbReference>
<proteinExistence type="predicted"/>
<dbReference type="FunFam" id="1.10.510.10:FF:000146">
    <property type="entry name" value="LRR receptor-like serine/threonine-protein kinase IOS1"/>
    <property type="match status" value="1"/>
</dbReference>
<dbReference type="RefSeq" id="XP_027337307.1">
    <property type="nucleotide sequence ID" value="XM_027481506.1"/>
</dbReference>
<dbReference type="InterPro" id="IPR001245">
    <property type="entry name" value="Ser-Thr/Tyr_kinase_cat_dom"/>
</dbReference>
<dbReference type="PANTHER" id="PTHR45631">
    <property type="entry name" value="OS07G0107800 PROTEIN-RELATED"/>
    <property type="match status" value="1"/>
</dbReference>
<keyword evidence="6" id="KW-0808">Transferase</keyword>
<reference evidence="21" key="2">
    <citation type="submission" date="2025-08" db="UniProtKB">
        <authorList>
            <consortium name="RefSeq"/>
        </authorList>
    </citation>
    <scope>IDENTIFICATION</scope>
    <source>
        <tissue evidence="21">Young leaves</tissue>
    </source>
</reference>
<evidence type="ECO:0000313" key="21">
    <source>
        <dbReference type="RefSeq" id="XP_027337307.1"/>
    </source>
</evidence>
<dbReference type="InterPro" id="IPR024788">
    <property type="entry name" value="Malectin-like_Carb-bd_dom"/>
</dbReference>
<dbReference type="Proteomes" id="UP000694853">
    <property type="component" value="Unplaced"/>
</dbReference>
<evidence type="ECO:0000256" key="4">
    <source>
        <dbReference type="ARBA" id="ARBA00022553"/>
    </source>
</evidence>
<keyword evidence="7" id="KW-0812">Transmembrane</keyword>
<keyword evidence="9" id="KW-0677">Repeat</keyword>
<evidence type="ECO:0000313" key="20">
    <source>
        <dbReference type="Proteomes" id="UP000694853"/>
    </source>
</evidence>
<dbReference type="SUPFAM" id="SSF52058">
    <property type="entry name" value="L domain-like"/>
    <property type="match status" value="1"/>
</dbReference>
<dbReference type="Gene3D" id="3.30.200.20">
    <property type="entry name" value="Phosphorylase Kinase, domain 1"/>
    <property type="match status" value="1"/>
</dbReference>
<keyword evidence="12 18" id="KW-0067">ATP-binding</keyword>
<evidence type="ECO:0000256" key="15">
    <source>
        <dbReference type="ARBA" id="ARBA00023170"/>
    </source>
</evidence>
<keyword evidence="8" id="KW-0732">Signal</keyword>